<keyword evidence="3" id="KW-0507">mRNA processing</keyword>
<feature type="compositionally biased region" description="Basic and acidic residues" evidence="5">
    <location>
        <begin position="406"/>
        <end position="416"/>
    </location>
</feature>
<feature type="compositionally biased region" description="Basic and acidic residues" evidence="5">
    <location>
        <begin position="1230"/>
        <end position="1242"/>
    </location>
</feature>
<keyword evidence="4" id="KW-0539">Nucleus</keyword>
<comment type="similarity">
    <text evidence="2">Belongs to the FIP1 family.</text>
</comment>
<dbReference type="RefSeq" id="XP_044980171.1">
    <property type="nucleotide sequence ID" value="XM_045124236.1"/>
</dbReference>
<reference evidence="7" key="3">
    <citation type="submission" date="2022-01" db="UniProtKB">
        <authorList>
            <consortium name="EnsemblPlants"/>
        </authorList>
    </citation>
    <scope>IDENTIFICATION</scope>
    <source>
        <strain evidence="7">subsp. vulgare</strain>
    </source>
</reference>
<feature type="compositionally biased region" description="Acidic residues" evidence="5">
    <location>
        <begin position="143"/>
        <end position="153"/>
    </location>
</feature>
<feature type="compositionally biased region" description="Pro residues" evidence="5">
    <location>
        <begin position="19"/>
        <end position="42"/>
    </location>
</feature>
<feature type="compositionally biased region" description="Basic and acidic residues" evidence="5">
    <location>
        <begin position="522"/>
        <end position="544"/>
    </location>
</feature>
<feature type="region of interest" description="Disordered" evidence="5">
    <location>
        <begin position="804"/>
        <end position="1182"/>
    </location>
</feature>
<sequence>MEDDDEFGDLYTDIVLPASEPPRPPPPRAETPPRAAPAPNPNSAPASAPPAAAAAAHEEDDDDDDWLLGGGDPLAGVDPTTDWVDEDDDGAALPAVKREVDAKPPPPAAEDPDPLMGVGADDPGAAIPGLSSSAAAGGAAGSEEWDSDSEDDLQIVLNETDGRRRLGEDEGDDEDGEDLLIVADGPHIPGMEEQEWVEDGTAAGPEGERKEGGEPGKTGPMPGGRIGYSGGGPGFHPQHHSMFKYVRPGAPTGGAPGAPGQFRPPGPPGPFSGRGRGDWRPGAGRGMNKGFHSGYGMTPWGGAGRGFGGGLDFTLPPHKAIFDIDIDTTFEEKPWKYPGAEISDFFNFGLDEEKWKDYCKQLDQSRLESTMQSRIRVYESGRSEQDYDPDLPPELAAAAGHHDISADNRNKVDNGHTDFNAQGRVPTSNRPAVMTGRPIQVETGYGERFPSADTRLPRMRESDSVIEIVCEAPADDPIVADSSVDQSEKDSQGGKKSNGVEESEVYTSEKTNNSSYNSTLGKAEHTRSLPVSSERDMLTSDVHGRSPPNYKIRGSPSRGVRLKGRSQGVNPSREAEGSDVVPRKTTSSKRHRDTLRENNPIDDSETKDGLKGSPTVADETTDKLSTEDQFADNDDRLALVDSAEVDADDAISEPHMASDTNEDDNEDHSSKKQKIVSKVEQPPGLNNSSDQVDLKTLNSENTRGVRSGSSKDHQKRLESGEEVLQDRRSRRVNDVRRHHDGEERDPRRKDVSARDVKPEIERTRLASRGRDDIHHPYGNRDRDIRGKSFDRVRETEILQRREDIMHNRRGKEEDLRLNYNAEVGARHRNKLRPIDRNDRDEDPHPRKLLDDGDLRGSRQRERGDMVLHGRESLDDSHIKRKKDEENTRRMKPENEDPVHGYRGRDDPNRRKRERDDGIDQKRRDDGVRMREKADDRSFVKNKEDNLRQREKEDRQRPKHESTLLLQREEARGTGRGGRVMDEKIVSGGRKKDESRSALLSKETQERIKQNEPGRRGQGAEENSMQNKGRADVRPRDDNPNNSERNSRQDKINKTHDNNRVSSSSDARQASRDKPREGTRKGRGSVPNEKDLHRSSKRRREDHESHRSGKVESKGGKEQENGRDHATSSKTSKNTQRHDSFVKQGEEEAMSDDENTDDSRRGRSKLERWTSHKEIDYSTIDNETTHAFPSIKADVQPPTADASGKSDVPAVVVSSDIKSSGDNGQASEMTAEERDRHLDTVERLKRRSERFKLPMPGEKEAPQNKKVDAEVQTPQNESPAADVEVKPERPARKRRWTGS</sequence>
<dbReference type="SMR" id="A0A8I6XWR2"/>
<evidence type="ECO:0000313" key="7">
    <source>
        <dbReference type="EnsemblPlants" id="HORVU.MOREX.r3.4HG0338750.1"/>
    </source>
</evidence>
<protein>
    <recommendedName>
        <fullName evidence="6">Pre-mRNA polyadenylation factor Fip1 domain-containing protein</fullName>
    </recommendedName>
</protein>
<feature type="compositionally biased region" description="Basic and acidic residues" evidence="5">
    <location>
        <begin position="1156"/>
        <end position="1175"/>
    </location>
</feature>
<evidence type="ECO:0000256" key="4">
    <source>
        <dbReference type="ARBA" id="ARBA00023242"/>
    </source>
</evidence>
<feature type="compositionally biased region" description="Low complexity" evidence="5">
    <location>
        <begin position="124"/>
        <end position="137"/>
    </location>
</feature>
<dbReference type="GO" id="GO:0003723">
    <property type="term" value="F:RNA binding"/>
    <property type="evidence" value="ECO:0000318"/>
    <property type="project" value="GO_Central"/>
</dbReference>
<dbReference type="Gramene" id="HORVU.MOREX.r2.4HG0282580.1">
    <property type="protein sequence ID" value="HORVU.MOREX.r2.4HG0282580.1"/>
    <property type="gene ID" value="HORVU.MOREX.r2.4HG0282580"/>
</dbReference>
<accession>A0A8I6XWR2</accession>
<feature type="compositionally biased region" description="Acidic residues" evidence="5">
    <location>
        <begin position="1146"/>
        <end position="1155"/>
    </location>
</feature>
<feature type="region of interest" description="Disordered" evidence="5">
    <location>
        <begin position="1214"/>
        <end position="1298"/>
    </location>
</feature>
<feature type="compositionally biased region" description="Basic and acidic residues" evidence="5">
    <location>
        <begin position="1002"/>
        <end position="1018"/>
    </location>
</feature>
<dbReference type="KEGG" id="hvg:123447630"/>
<feature type="region of interest" description="Disordered" evidence="5">
    <location>
        <begin position="467"/>
        <end position="786"/>
    </location>
</feature>
<evidence type="ECO:0000256" key="3">
    <source>
        <dbReference type="ARBA" id="ARBA00022664"/>
    </source>
</evidence>
<feature type="compositionally biased region" description="Polar residues" evidence="5">
    <location>
        <begin position="417"/>
        <end position="430"/>
    </location>
</feature>
<feature type="compositionally biased region" description="Basic and acidic residues" evidence="5">
    <location>
        <begin position="1028"/>
        <end position="1058"/>
    </location>
</feature>
<dbReference type="PANTHER" id="PTHR36884">
    <property type="entry name" value="FIP1[III]-LIKE PROTEIN"/>
    <property type="match status" value="1"/>
</dbReference>
<name>A0A8I6XWR2_HORVV</name>
<dbReference type="GO" id="GO:0006397">
    <property type="term" value="P:mRNA processing"/>
    <property type="evidence" value="ECO:0007669"/>
    <property type="project" value="UniProtKB-KW"/>
</dbReference>
<evidence type="ECO:0000256" key="1">
    <source>
        <dbReference type="ARBA" id="ARBA00004123"/>
    </source>
</evidence>
<feature type="compositionally biased region" description="Polar residues" evidence="5">
    <location>
        <begin position="1215"/>
        <end position="1227"/>
    </location>
</feature>
<evidence type="ECO:0000259" key="6">
    <source>
        <dbReference type="Pfam" id="PF05182"/>
    </source>
</evidence>
<feature type="compositionally biased region" description="Basic and acidic residues" evidence="5">
    <location>
        <begin position="1068"/>
        <end position="1079"/>
    </location>
</feature>
<dbReference type="Pfam" id="PF05182">
    <property type="entry name" value="Fip1"/>
    <property type="match status" value="1"/>
</dbReference>
<feature type="compositionally biased region" description="Polar residues" evidence="5">
    <location>
        <begin position="684"/>
        <end position="708"/>
    </location>
</feature>
<feature type="compositionally biased region" description="Basic and acidic residues" evidence="5">
    <location>
        <begin position="1256"/>
        <end position="1268"/>
    </location>
</feature>
<dbReference type="GO" id="GO:0016607">
    <property type="term" value="C:nuclear speck"/>
    <property type="evidence" value="ECO:0000318"/>
    <property type="project" value="GO_Central"/>
</dbReference>
<feature type="region of interest" description="Disordered" evidence="5">
    <location>
        <begin position="406"/>
        <end position="432"/>
    </location>
</feature>
<dbReference type="OrthoDB" id="1917198at2759"/>
<feature type="domain" description="Pre-mRNA polyadenylation factor Fip1" evidence="6">
    <location>
        <begin position="323"/>
        <end position="366"/>
    </location>
</feature>
<feature type="compositionally biased region" description="Gly residues" evidence="5">
    <location>
        <begin position="221"/>
        <end position="234"/>
    </location>
</feature>
<feature type="compositionally biased region" description="Low complexity" evidence="5">
    <location>
        <begin position="43"/>
        <end position="55"/>
    </location>
</feature>
<evidence type="ECO:0000256" key="5">
    <source>
        <dbReference type="SAM" id="MobiDB-lite"/>
    </source>
</evidence>
<feature type="compositionally biased region" description="Basic and acidic residues" evidence="5">
    <location>
        <begin position="832"/>
        <end position="995"/>
    </location>
</feature>
<feature type="compositionally biased region" description="Acidic residues" evidence="5">
    <location>
        <begin position="169"/>
        <end position="178"/>
    </location>
</feature>
<dbReference type="EnsemblPlants" id="HORVU.MOREX.r3.4HG0338750.1">
    <property type="protein sequence ID" value="HORVU.MOREX.r3.4HG0338750.1"/>
    <property type="gene ID" value="HORVU.MOREX.r3.4HG0338750"/>
</dbReference>
<gene>
    <name evidence="7" type="primary">LOC123447630</name>
</gene>
<feature type="compositionally biased region" description="Basic and acidic residues" evidence="5">
    <location>
        <begin position="804"/>
        <end position="816"/>
    </location>
</feature>
<dbReference type="GeneID" id="123447630"/>
<feature type="compositionally biased region" description="Basic and acidic residues" evidence="5">
    <location>
        <begin position="1087"/>
        <end position="1126"/>
    </location>
</feature>
<feature type="compositionally biased region" description="Polar residues" evidence="5">
    <location>
        <begin position="505"/>
        <end position="520"/>
    </location>
</feature>
<reference evidence="8" key="1">
    <citation type="journal article" date="2012" name="Nature">
        <title>A physical, genetic and functional sequence assembly of the barley genome.</title>
        <authorList>
            <consortium name="The International Barley Genome Sequencing Consortium"/>
            <person name="Mayer K.F."/>
            <person name="Waugh R."/>
            <person name="Brown J.W."/>
            <person name="Schulman A."/>
            <person name="Langridge P."/>
            <person name="Platzer M."/>
            <person name="Fincher G.B."/>
            <person name="Muehlbauer G.J."/>
            <person name="Sato K."/>
            <person name="Close T.J."/>
            <person name="Wise R.P."/>
            <person name="Stein N."/>
        </authorList>
    </citation>
    <scope>NUCLEOTIDE SEQUENCE [LARGE SCALE GENOMIC DNA]</scope>
    <source>
        <strain evidence="8">cv. Morex</strain>
    </source>
</reference>
<feature type="compositionally biased region" description="Basic and acidic residues" evidence="5">
    <location>
        <begin position="709"/>
        <end position="786"/>
    </location>
</feature>
<dbReference type="Gramene" id="HORVU.MOREX.r3.4HG0338750.1">
    <property type="protein sequence ID" value="HORVU.MOREX.r3.4HG0338750.1"/>
    <property type="gene ID" value="HORVU.MOREX.r3.4HG0338750"/>
</dbReference>
<comment type="subcellular location">
    <subcellularLocation>
        <location evidence="1">Nucleus</location>
    </subcellularLocation>
</comment>
<dbReference type="PANTHER" id="PTHR36884:SF1">
    <property type="entry name" value="FIP1[V]-LIKE PROTEIN"/>
    <property type="match status" value="1"/>
</dbReference>
<organism evidence="7 8">
    <name type="scientific">Hordeum vulgare subsp. vulgare</name>
    <name type="common">Domesticated barley</name>
    <dbReference type="NCBI Taxonomy" id="112509"/>
    <lineage>
        <taxon>Eukaryota</taxon>
        <taxon>Viridiplantae</taxon>
        <taxon>Streptophyta</taxon>
        <taxon>Embryophyta</taxon>
        <taxon>Tracheophyta</taxon>
        <taxon>Spermatophyta</taxon>
        <taxon>Magnoliopsida</taxon>
        <taxon>Liliopsida</taxon>
        <taxon>Poales</taxon>
        <taxon>Poaceae</taxon>
        <taxon>BOP clade</taxon>
        <taxon>Pooideae</taxon>
        <taxon>Triticodae</taxon>
        <taxon>Triticeae</taxon>
        <taxon>Hordeinae</taxon>
        <taxon>Hordeum</taxon>
    </lineage>
</organism>
<dbReference type="GO" id="GO:0006396">
    <property type="term" value="P:RNA processing"/>
    <property type="evidence" value="ECO:0000318"/>
    <property type="project" value="GO_Central"/>
</dbReference>
<reference evidence="7" key="2">
    <citation type="submission" date="2020-10" db="EMBL/GenBank/DDBJ databases">
        <authorList>
            <person name="Scholz U."/>
            <person name="Mascher M."/>
            <person name="Fiebig A."/>
        </authorList>
    </citation>
    <scope>NUCLEOTIDE SEQUENCE [LARGE SCALE GENOMIC DNA]</scope>
    <source>
        <strain evidence="7">cv. Morex</strain>
    </source>
</reference>
<dbReference type="Proteomes" id="UP000011116">
    <property type="component" value="Chromosome 4H"/>
</dbReference>
<feature type="compositionally biased region" description="Basic and acidic residues" evidence="5">
    <location>
        <begin position="1135"/>
        <end position="1145"/>
    </location>
</feature>
<feature type="region of interest" description="Disordered" evidence="5">
    <location>
        <begin position="1"/>
        <end position="278"/>
    </location>
</feature>
<evidence type="ECO:0000313" key="8">
    <source>
        <dbReference type="Proteomes" id="UP000011116"/>
    </source>
</evidence>
<dbReference type="InterPro" id="IPR044976">
    <property type="entry name" value="FIPS5/FIPS3-like"/>
</dbReference>
<evidence type="ECO:0000256" key="2">
    <source>
        <dbReference type="ARBA" id="ARBA00007459"/>
    </source>
</evidence>
<dbReference type="InterPro" id="IPR007854">
    <property type="entry name" value="Fip1_dom"/>
</dbReference>
<proteinExistence type="inferred from homology"/>
<keyword evidence="8" id="KW-1185">Reference proteome</keyword>